<dbReference type="GO" id="GO:0005737">
    <property type="term" value="C:cytoplasm"/>
    <property type="evidence" value="ECO:0007669"/>
    <property type="project" value="TreeGrafter"/>
</dbReference>
<dbReference type="GO" id="GO:0000428">
    <property type="term" value="C:DNA-directed RNA polymerase complex"/>
    <property type="evidence" value="ECO:0007669"/>
    <property type="project" value="UniProtKB-KW"/>
</dbReference>
<dbReference type="InterPro" id="IPR006171">
    <property type="entry name" value="TOPRIM_dom"/>
</dbReference>
<feature type="domain" description="Toprim" evidence="15">
    <location>
        <begin position="252"/>
        <end position="334"/>
    </location>
</feature>
<dbReference type="GO" id="GO:0006269">
    <property type="term" value="P:DNA replication, synthesis of primer"/>
    <property type="evidence" value="ECO:0007669"/>
    <property type="project" value="UniProtKB-UniRule"/>
</dbReference>
<keyword evidence="9" id="KW-0862">Zinc</keyword>
<dbReference type="GO" id="GO:0003677">
    <property type="term" value="F:DNA binding"/>
    <property type="evidence" value="ECO:0007669"/>
    <property type="project" value="UniProtKB-KW"/>
</dbReference>
<evidence type="ECO:0000256" key="7">
    <source>
        <dbReference type="ARBA" id="ARBA00022723"/>
    </source>
</evidence>
<dbReference type="SUPFAM" id="SSF57783">
    <property type="entry name" value="Zinc beta-ribbon"/>
    <property type="match status" value="1"/>
</dbReference>
<keyword evidence="4 13" id="KW-0808">Transferase</keyword>
<keyword evidence="17" id="KW-1185">Reference proteome</keyword>
<dbReference type="InterPro" id="IPR013264">
    <property type="entry name" value="DNAG_N"/>
</dbReference>
<keyword evidence="7" id="KW-0479">Metal-binding</keyword>
<dbReference type="InterPro" id="IPR002694">
    <property type="entry name" value="Znf_CHC2"/>
</dbReference>
<dbReference type="HOGENOM" id="CLU_013501_5_3_5"/>
<dbReference type="PANTHER" id="PTHR30313">
    <property type="entry name" value="DNA PRIMASE"/>
    <property type="match status" value="1"/>
</dbReference>
<dbReference type="Proteomes" id="UP000000245">
    <property type="component" value="Chromosome"/>
</dbReference>
<dbReference type="STRING" id="349163.Acry_0861"/>
<keyword evidence="3 13" id="KW-0639">Primosome</keyword>
<evidence type="ECO:0000256" key="12">
    <source>
        <dbReference type="ARBA" id="ARBA00023163"/>
    </source>
</evidence>
<dbReference type="InterPro" id="IPR006295">
    <property type="entry name" value="DNA_primase_DnaG"/>
</dbReference>
<dbReference type="CDD" id="cd03364">
    <property type="entry name" value="TOPRIM_DnaG_primases"/>
    <property type="match status" value="1"/>
</dbReference>
<evidence type="ECO:0000313" key="16">
    <source>
        <dbReference type="EMBL" id="ABQ30080.1"/>
    </source>
</evidence>
<proteinExistence type="inferred from homology"/>
<dbReference type="PROSITE" id="PS50880">
    <property type="entry name" value="TOPRIM"/>
    <property type="match status" value="1"/>
</dbReference>
<comment type="caution">
    <text evidence="13">Lacks conserved residue(s) required for the propagation of feature annotation.</text>
</comment>
<dbReference type="eggNOG" id="COG0358">
    <property type="taxonomic scope" value="Bacteria"/>
</dbReference>
<comment type="similarity">
    <text evidence="13">Belongs to the DnaG primase family.</text>
</comment>
<evidence type="ECO:0000313" key="17">
    <source>
        <dbReference type="Proteomes" id="UP000000245"/>
    </source>
</evidence>
<evidence type="ECO:0000256" key="3">
    <source>
        <dbReference type="ARBA" id="ARBA00022515"/>
    </source>
</evidence>
<keyword evidence="5 13" id="KW-0548">Nucleotidyltransferase</keyword>
<evidence type="ECO:0000256" key="4">
    <source>
        <dbReference type="ARBA" id="ARBA00022679"/>
    </source>
</evidence>
<evidence type="ECO:0000256" key="1">
    <source>
        <dbReference type="ARBA" id="ARBA00001947"/>
    </source>
</evidence>
<evidence type="ECO:0000256" key="6">
    <source>
        <dbReference type="ARBA" id="ARBA00022705"/>
    </source>
</evidence>
<organism evidence="16 17">
    <name type="scientific">Acidiphilium cryptum (strain JF-5)</name>
    <dbReference type="NCBI Taxonomy" id="349163"/>
    <lineage>
        <taxon>Bacteria</taxon>
        <taxon>Pseudomonadati</taxon>
        <taxon>Pseudomonadota</taxon>
        <taxon>Alphaproteobacteria</taxon>
        <taxon>Acetobacterales</taxon>
        <taxon>Acidocellaceae</taxon>
        <taxon>Acidiphilium</taxon>
    </lineage>
</organism>
<dbReference type="SMART" id="SM00400">
    <property type="entry name" value="ZnF_CHCC"/>
    <property type="match status" value="1"/>
</dbReference>
<dbReference type="GO" id="GO:0003899">
    <property type="term" value="F:DNA-directed RNA polymerase activity"/>
    <property type="evidence" value="ECO:0007669"/>
    <property type="project" value="UniProtKB-UniRule"/>
</dbReference>
<evidence type="ECO:0000256" key="8">
    <source>
        <dbReference type="ARBA" id="ARBA00022771"/>
    </source>
</evidence>
<dbReference type="AlphaFoldDB" id="A5FWU8"/>
<dbReference type="EC" id="2.7.7.101" evidence="13"/>
<dbReference type="Gene3D" id="3.90.580.10">
    <property type="entry name" value="Zinc finger, CHC2-type domain"/>
    <property type="match status" value="1"/>
</dbReference>
<sequence length="609" mass="65874">MSLPPHFLDELRHRTPLAPLVARRVRLERAGRDQKGCCPFHNEKSPSFYVYDDHYHCFGCGAHGDAISFVMQSEGASFIEAVERLAAEAGLEVPKPSPAAAEAAKREAELADVLEAAAAEYRRRLALPEGEAARAYLAARGLDAPTIARFGLGWSGEGRGSLRAALARQGIAESRLVEAGLMKQGERGAVDYFYGRVMFPIRDRAGRMVSFGGRLLGDGQPKYLNGPETALFSKRRTLYGIDTARPAIRAGAALIVVEGYMDVIALAAAGFEGAVAPLGTALTESHLEELWRLSPRPILCLDGDAAGRRAALRAIELALKQLTPDRGLAVLTLPGADDPDSFIRREGAAAFAARLAAVPSLADTLYLLLAESADQATPEGRAALRHRLEEVARTIEDKALAGEYRGALLDRFFAARRGRQAAGRAPGRAPDRASGRAPAGAPPRPLGLPRPSIDPSVARLRRARMLTGILIAHPDLLPALEEAFGLLALPDDCARLRAAMSVWLATAEALDSALLLNHLAQSGLREAAELALSVLPRRGRGKETAGEALESLWYGIYGLMNLDWLRQQCEEQRIRFEQDPTPENNNRLRALVEARYRAERGEADLEAPT</sequence>
<dbReference type="SUPFAM" id="SSF56731">
    <property type="entry name" value="DNA primase core"/>
    <property type="match status" value="1"/>
</dbReference>
<dbReference type="InterPro" id="IPR037068">
    <property type="entry name" value="DNA_primase_core_N_sf"/>
</dbReference>
<dbReference type="Pfam" id="PF13662">
    <property type="entry name" value="Toprim_4"/>
    <property type="match status" value="1"/>
</dbReference>
<comment type="subunit">
    <text evidence="13">Monomer. Interacts with DnaB.</text>
</comment>
<dbReference type="FunFam" id="3.90.580.10:FF:000001">
    <property type="entry name" value="DNA primase"/>
    <property type="match status" value="1"/>
</dbReference>
<keyword evidence="10" id="KW-0460">Magnesium</keyword>
<dbReference type="Pfam" id="PF01807">
    <property type="entry name" value="Zn_ribbon_DnaG"/>
    <property type="match status" value="1"/>
</dbReference>
<evidence type="ECO:0000256" key="5">
    <source>
        <dbReference type="ARBA" id="ARBA00022695"/>
    </source>
</evidence>
<feature type="region of interest" description="Disordered" evidence="14">
    <location>
        <begin position="420"/>
        <end position="453"/>
    </location>
</feature>
<dbReference type="InterPro" id="IPR030846">
    <property type="entry name" value="DnaG_bac"/>
</dbReference>
<dbReference type="RefSeq" id="WP_011941827.1">
    <property type="nucleotide sequence ID" value="NC_009484.1"/>
</dbReference>
<keyword evidence="12 13" id="KW-0804">Transcription</keyword>
<comment type="function">
    <text evidence="13">RNA polymerase that catalyzes the synthesis of short RNA molecules used as primers for DNA polymerase during DNA replication.</text>
</comment>
<dbReference type="Gene3D" id="3.40.1360.10">
    <property type="match status" value="1"/>
</dbReference>
<dbReference type="FunFam" id="3.40.1360.10:FF:000002">
    <property type="entry name" value="DNA primase"/>
    <property type="match status" value="1"/>
</dbReference>
<dbReference type="InterPro" id="IPR036977">
    <property type="entry name" value="DNA_primase_Znf_CHC2"/>
</dbReference>
<keyword evidence="11 13" id="KW-0238">DNA-binding</keyword>
<dbReference type="Pfam" id="PF08275">
    <property type="entry name" value="DNAG_N"/>
    <property type="match status" value="1"/>
</dbReference>
<keyword evidence="6 13" id="KW-0235">DNA replication</keyword>
<keyword evidence="2 13" id="KW-0240">DNA-directed RNA polymerase</keyword>
<dbReference type="SMART" id="SM00493">
    <property type="entry name" value="TOPRIM"/>
    <property type="match status" value="1"/>
</dbReference>
<dbReference type="EMBL" id="CP000697">
    <property type="protein sequence ID" value="ABQ30080.1"/>
    <property type="molecule type" value="Genomic_DNA"/>
</dbReference>
<dbReference type="InterPro" id="IPR034151">
    <property type="entry name" value="TOPRIM_DnaG_bac"/>
</dbReference>
<evidence type="ECO:0000256" key="11">
    <source>
        <dbReference type="ARBA" id="ARBA00023125"/>
    </source>
</evidence>
<gene>
    <name evidence="13" type="primary">dnaG</name>
    <name evidence="16" type="ordered locus">Acry_0861</name>
</gene>
<accession>A5FWU8</accession>
<dbReference type="PANTHER" id="PTHR30313:SF2">
    <property type="entry name" value="DNA PRIMASE"/>
    <property type="match status" value="1"/>
</dbReference>
<comment type="catalytic activity">
    <reaction evidence="13">
        <text>ssDNA + n NTP = ssDNA/pppN(pN)n-1 hybrid + (n-1) diphosphate.</text>
        <dbReference type="EC" id="2.7.7.101"/>
    </reaction>
</comment>
<dbReference type="Gene3D" id="3.90.980.10">
    <property type="entry name" value="DNA primase, catalytic core, N-terminal domain"/>
    <property type="match status" value="1"/>
</dbReference>
<keyword evidence="8" id="KW-0863">Zinc-finger</keyword>
<comment type="cofactor">
    <cofactor evidence="1">
        <name>Zn(2+)</name>
        <dbReference type="ChEBI" id="CHEBI:29105"/>
    </cofactor>
</comment>
<evidence type="ECO:0000256" key="9">
    <source>
        <dbReference type="ARBA" id="ARBA00022833"/>
    </source>
</evidence>
<evidence type="ECO:0000256" key="2">
    <source>
        <dbReference type="ARBA" id="ARBA00022478"/>
    </source>
</evidence>
<dbReference type="KEGG" id="acr:Acry_0861"/>
<reference evidence="16 17" key="1">
    <citation type="submission" date="2007-05" db="EMBL/GenBank/DDBJ databases">
        <title>Complete sequence of chromosome of Acidiphilium cryptum JF-5.</title>
        <authorList>
            <consortium name="US DOE Joint Genome Institute"/>
            <person name="Copeland A."/>
            <person name="Lucas S."/>
            <person name="Lapidus A."/>
            <person name="Barry K."/>
            <person name="Detter J.C."/>
            <person name="Glavina del Rio T."/>
            <person name="Hammon N."/>
            <person name="Israni S."/>
            <person name="Dalin E."/>
            <person name="Tice H."/>
            <person name="Pitluck S."/>
            <person name="Sims D."/>
            <person name="Brettin T."/>
            <person name="Bruce D."/>
            <person name="Han C."/>
            <person name="Schmutz J."/>
            <person name="Larimer F."/>
            <person name="Land M."/>
            <person name="Hauser L."/>
            <person name="Kyrpides N."/>
            <person name="Kim E."/>
            <person name="Magnuson T."/>
            <person name="Richardson P."/>
        </authorList>
    </citation>
    <scope>NUCLEOTIDE SEQUENCE [LARGE SCALE GENOMIC DNA]</scope>
    <source>
        <strain evidence="16 17">JF-5</strain>
    </source>
</reference>
<dbReference type="GO" id="GO:0008270">
    <property type="term" value="F:zinc ion binding"/>
    <property type="evidence" value="ECO:0007669"/>
    <property type="project" value="UniProtKB-KW"/>
</dbReference>
<dbReference type="GO" id="GO:1990077">
    <property type="term" value="C:primosome complex"/>
    <property type="evidence" value="ECO:0007669"/>
    <property type="project" value="UniProtKB-KW"/>
</dbReference>
<evidence type="ECO:0000256" key="13">
    <source>
        <dbReference type="HAMAP-Rule" id="MF_00974"/>
    </source>
</evidence>
<evidence type="ECO:0000256" key="10">
    <source>
        <dbReference type="ARBA" id="ARBA00022842"/>
    </source>
</evidence>
<dbReference type="HAMAP" id="MF_00974">
    <property type="entry name" value="DNA_primase_DnaG"/>
    <property type="match status" value="1"/>
</dbReference>
<evidence type="ECO:0000256" key="14">
    <source>
        <dbReference type="SAM" id="MobiDB-lite"/>
    </source>
</evidence>
<evidence type="ECO:0000259" key="15">
    <source>
        <dbReference type="PROSITE" id="PS50880"/>
    </source>
</evidence>
<protein>
    <recommendedName>
        <fullName evidence="13">DNA primase</fullName>
        <ecNumber evidence="13">2.7.7.101</ecNumber>
    </recommendedName>
</protein>
<name>A5FWU8_ACICJ</name>
<dbReference type="InterPro" id="IPR050219">
    <property type="entry name" value="DnaG_primase"/>
</dbReference>
<dbReference type="NCBIfam" id="TIGR01391">
    <property type="entry name" value="dnaG"/>
    <property type="match status" value="1"/>
</dbReference>